<organism evidence="1 2">
    <name type="scientific">Pseudovibrio brasiliensis</name>
    <dbReference type="NCBI Taxonomy" id="1898042"/>
    <lineage>
        <taxon>Bacteria</taxon>
        <taxon>Pseudomonadati</taxon>
        <taxon>Pseudomonadota</taxon>
        <taxon>Alphaproteobacteria</taxon>
        <taxon>Hyphomicrobiales</taxon>
        <taxon>Stappiaceae</taxon>
        <taxon>Pseudovibrio</taxon>
    </lineage>
</organism>
<dbReference type="Proteomes" id="UP000680706">
    <property type="component" value="Chromosome"/>
</dbReference>
<evidence type="ECO:0000313" key="2">
    <source>
        <dbReference type="Proteomes" id="UP000680706"/>
    </source>
</evidence>
<keyword evidence="2" id="KW-1185">Reference proteome</keyword>
<protein>
    <submittedName>
        <fullName evidence="1">Uncharacterized protein</fullName>
    </submittedName>
</protein>
<dbReference type="EMBL" id="CP074126">
    <property type="protein sequence ID" value="QUS55464.1"/>
    <property type="molecule type" value="Genomic_DNA"/>
</dbReference>
<gene>
    <name evidence="1" type="ORF">KGB56_19385</name>
</gene>
<proteinExistence type="predicted"/>
<name>A0ABX8AP77_9HYPH</name>
<dbReference type="RefSeq" id="WP_075698077.1">
    <property type="nucleotide sequence ID" value="NZ_CP074126.1"/>
</dbReference>
<reference evidence="1 2" key="1">
    <citation type="journal article" date="2021" name="Angew. Chem. Int. Ed. Engl.">
        <title>A novel family of nonribosomal peptides modulate collective behavior in Pseudovibrio bacteria isolated from marine sponges.</title>
        <authorList>
            <person name="Ioca L.P."/>
            <person name="Dai Y."/>
            <person name="Kunakom S."/>
            <person name="Diaz-Espinosa J."/>
            <person name="Krunic A."/>
            <person name="Crnkovic C.M."/>
            <person name="Orjala J."/>
            <person name="Sanchez L.M."/>
            <person name="Ferreira A.G."/>
            <person name="Berlinck R.G.S."/>
            <person name="Eustaquio A.S."/>
        </authorList>
    </citation>
    <scope>NUCLEOTIDE SEQUENCE [LARGE SCALE GENOMIC DNA]</scope>
    <source>
        <strain evidence="1 2">Ab134</strain>
    </source>
</reference>
<accession>A0ABX8AP77</accession>
<sequence>MQYSILSKKSIKRDFSLPLLFSKFTYCLAKFMLIVLLGMGGPQVTFASSDNIDESKFRSSSGAIQLAQTLKAHEAEKELDLTAKPTQHKAINCNPQGQTGGGGFSGKWTCKCTGDSHCLYLKLFCKVETEDYYTCSEDESTKSAKQIIKLIEQRKKQ</sequence>
<evidence type="ECO:0000313" key="1">
    <source>
        <dbReference type="EMBL" id="QUS55464.1"/>
    </source>
</evidence>